<evidence type="ECO:0000256" key="16">
    <source>
        <dbReference type="HAMAP-Rule" id="MF_01274"/>
    </source>
</evidence>
<keyword evidence="7 16" id="KW-0963">Cytoplasm</keyword>
<keyword evidence="9 16" id="KW-0547">Nucleotide-binding</keyword>
<reference evidence="17 18" key="1">
    <citation type="submission" date="2018-11" db="EMBL/GenBank/DDBJ databases">
        <title>Novel bacteria species description.</title>
        <authorList>
            <person name="Han J.-H."/>
        </authorList>
    </citation>
    <scope>NUCLEOTIDE SEQUENCE [LARGE SCALE GENOMIC DNA]</scope>
    <source>
        <strain evidence="17 18">KCTC23259</strain>
    </source>
</reference>
<feature type="binding site" evidence="16">
    <location>
        <begin position="91"/>
        <end position="94"/>
    </location>
    <ligand>
        <name>substrate</name>
    </ligand>
</feature>
<comment type="subunit">
    <text evidence="5 16">Homodimer.</text>
</comment>
<keyword evidence="13 16" id="KW-0173">Coenzyme A biosynthesis</keyword>
<keyword evidence="16" id="KW-0479">Metal-binding</keyword>
<evidence type="ECO:0000256" key="9">
    <source>
        <dbReference type="ARBA" id="ARBA00022741"/>
    </source>
</evidence>
<evidence type="ECO:0000256" key="11">
    <source>
        <dbReference type="ARBA" id="ARBA00022840"/>
    </source>
</evidence>
<feature type="binding site" evidence="16">
    <location>
        <position position="117"/>
    </location>
    <ligand>
        <name>ATP</name>
        <dbReference type="ChEBI" id="CHEBI:30616"/>
    </ligand>
</feature>
<dbReference type="RefSeq" id="WP_255038152.1">
    <property type="nucleotide sequence ID" value="NZ_RJUF01000173.1"/>
</dbReference>
<feature type="binding site" evidence="16">
    <location>
        <position position="114"/>
    </location>
    <ligand>
        <name>K(+)</name>
        <dbReference type="ChEBI" id="CHEBI:29103"/>
    </ligand>
</feature>
<sequence length="240" mass="26444">MTNASIDFGNTRIKIGLFNNDSLLEIFRVATLSETAELLKANSVQNAIVSSVTLSNSEISENLNFLKSLIFLDYNTPLPIKNNYATPKTLGYDRIAAAVGANLRYPSQNCLIIDIGTAIKYDLVSDQNAFEGGIISPGRRMRFNALHTFTKKLPLLDNFEIPELVGHSTESCMSSGVMNGIAAEINGIIDEYLKKLNLRVLICGGDAPYFETKIKYPTFAAPNLVLEGLNRILQYNVTEI</sequence>
<comment type="caution">
    <text evidence="17">The sequence shown here is derived from an EMBL/GenBank/DDBJ whole genome shotgun (WGS) entry which is preliminary data.</text>
</comment>
<dbReference type="AlphaFoldDB" id="A0AAE3H5N7"/>
<comment type="function">
    <text evidence="16">Catalyzes the phosphorylation of pantothenate (Pan), the first step in CoA biosynthesis.</text>
</comment>
<feature type="active site" description="Proton acceptor" evidence="16">
    <location>
        <position position="93"/>
    </location>
</feature>
<evidence type="ECO:0000256" key="15">
    <source>
        <dbReference type="ARBA" id="ARBA00040883"/>
    </source>
</evidence>
<dbReference type="EC" id="2.7.1.33" evidence="6 16"/>
<evidence type="ECO:0000256" key="12">
    <source>
        <dbReference type="ARBA" id="ARBA00022958"/>
    </source>
</evidence>
<proteinExistence type="inferred from homology"/>
<comment type="subcellular location">
    <subcellularLocation>
        <location evidence="3 16">Cytoplasm</location>
    </subcellularLocation>
</comment>
<evidence type="ECO:0000256" key="5">
    <source>
        <dbReference type="ARBA" id="ARBA00011738"/>
    </source>
</evidence>
<dbReference type="InterPro" id="IPR043129">
    <property type="entry name" value="ATPase_NBD"/>
</dbReference>
<dbReference type="CDD" id="cd24015">
    <property type="entry name" value="ASKHA_NBD_PanK-III"/>
    <property type="match status" value="1"/>
</dbReference>
<feature type="binding site" evidence="16">
    <location>
        <position position="169"/>
    </location>
    <ligand>
        <name>substrate</name>
    </ligand>
</feature>
<evidence type="ECO:0000256" key="10">
    <source>
        <dbReference type="ARBA" id="ARBA00022777"/>
    </source>
</evidence>
<dbReference type="NCBIfam" id="TIGR00671">
    <property type="entry name" value="baf"/>
    <property type="match status" value="1"/>
</dbReference>
<evidence type="ECO:0000256" key="13">
    <source>
        <dbReference type="ARBA" id="ARBA00022993"/>
    </source>
</evidence>
<feature type="binding site" evidence="16">
    <location>
        <begin position="7"/>
        <end position="14"/>
    </location>
    <ligand>
        <name>ATP</name>
        <dbReference type="ChEBI" id="CHEBI:30616"/>
    </ligand>
</feature>
<evidence type="ECO:0000256" key="7">
    <source>
        <dbReference type="ARBA" id="ARBA00022490"/>
    </source>
</evidence>
<accession>A0AAE3H5N7</accession>
<comment type="similarity">
    <text evidence="14 16">Belongs to the type III pantothenate kinase family.</text>
</comment>
<comment type="cofactor">
    <cofactor evidence="16">
        <name>NH4(+)</name>
        <dbReference type="ChEBI" id="CHEBI:28938"/>
    </cofactor>
    <cofactor evidence="16">
        <name>K(+)</name>
        <dbReference type="ChEBI" id="CHEBI:29103"/>
    </cofactor>
    <text evidence="16">A monovalent cation. Ammonium or potassium.</text>
</comment>
<keyword evidence="18" id="KW-1185">Reference proteome</keyword>
<dbReference type="HAMAP" id="MF_01274">
    <property type="entry name" value="Pantothen_kinase_3"/>
    <property type="match status" value="1"/>
</dbReference>
<keyword evidence="12 16" id="KW-0630">Potassium</keyword>
<evidence type="ECO:0000256" key="8">
    <source>
        <dbReference type="ARBA" id="ARBA00022679"/>
    </source>
</evidence>
<dbReference type="PANTHER" id="PTHR34265:SF1">
    <property type="entry name" value="TYPE III PANTOTHENATE KINASE"/>
    <property type="match status" value="1"/>
</dbReference>
<dbReference type="PANTHER" id="PTHR34265">
    <property type="entry name" value="TYPE III PANTOTHENATE KINASE"/>
    <property type="match status" value="1"/>
</dbReference>
<evidence type="ECO:0000256" key="2">
    <source>
        <dbReference type="ARBA" id="ARBA00001958"/>
    </source>
</evidence>
<gene>
    <name evidence="16" type="primary">coaX</name>
    <name evidence="17" type="ORF">EGI31_16070</name>
</gene>
<organism evidence="17 18">
    <name type="scientific">Lacihabitans soyangensis</name>
    <dbReference type="NCBI Taxonomy" id="869394"/>
    <lineage>
        <taxon>Bacteria</taxon>
        <taxon>Pseudomonadati</taxon>
        <taxon>Bacteroidota</taxon>
        <taxon>Cytophagia</taxon>
        <taxon>Cytophagales</taxon>
        <taxon>Leadbetterellaceae</taxon>
        <taxon>Lacihabitans</taxon>
    </lineage>
</organism>
<dbReference type="Proteomes" id="UP001204144">
    <property type="component" value="Unassembled WGS sequence"/>
</dbReference>
<dbReference type="GO" id="GO:0005737">
    <property type="term" value="C:cytoplasm"/>
    <property type="evidence" value="ECO:0007669"/>
    <property type="project" value="UniProtKB-SubCell"/>
</dbReference>
<dbReference type="GO" id="GO:0046872">
    <property type="term" value="F:metal ion binding"/>
    <property type="evidence" value="ECO:0007669"/>
    <property type="project" value="UniProtKB-KW"/>
</dbReference>
<dbReference type="Gene3D" id="3.30.420.40">
    <property type="match status" value="1"/>
</dbReference>
<comment type="pathway">
    <text evidence="4 16">Cofactor biosynthesis; coenzyme A biosynthesis; CoA from (R)-pantothenate: step 1/5.</text>
</comment>
<evidence type="ECO:0000256" key="14">
    <source>
        <dbReference type="ARBA" id="ARBA00038036"/>
    </source>
</evidence>
<evidence type="ECO:0000256" key="3">
    <source>
        <dbReference type="ARBA" id="ARBA00004496"/>
    </source>
</evidence>
<dbReference type="SUPFAM" id="SSF53067">
    <property type="entry name" value="Actin-like ATPase domain"/>
    <property type="match status" value="2"/>
</dbReference>
<evidence type="ECO:0000313" key="17">
    <source>
        <dbReference type="EMBL" id="MCP9764461.1"/>
    </source>
</evidence>
<evidence type="ECO:0000256" key="1">
    <source>
        <dbReference type="ARBA" id="ARBA00001206"/>
    </source>
</evidence>
<keyword evidence="11 16" id="KW-0067">ATP-binding</keyword>
<dbReference type="GO" id="GO:0005524">
    <property type="term" value="F:ATP binding"/>
    <property type="evidence" value="ECO:0007669"/>
    <property type="project" value="UniProtKB-UniRule"/>
</dbReference>
<keyword evidence="10 16" id="KW-0418">Kinase</keyword>
<name>A0AAE3H5N7_9BACT</name>
<comment type="catalytic activity">
    <reaction evidence="1 16">
        <text>(R)-pantothenate + ATP = (R)-4'-phosphopantothenate + ADP + H(+)</text>
        <dbReference type="Rhea" id="RHEA:16373"/>
        <dbReference type="ChEBI" id="CHEBI:10986"/>
        <dbReference type="ChEBI" id="CHEBI:15378"/>
        <dbReference type="ChEBI" id="CHEBI:29032"/>
        <dbReference type="ChEBI" id="CHEBI:30616"/>
        <dbReference type="ChEBI" id="CHEBI:456216"/>
        <dbReference type="EC" id="2.7.1.33"/>
    </reaction>
</comment>
<feature type="binding site" evidence="16">
    <location>
        <position position="84"/>
    </location>
    <ligand>
        <name>substrate</name>
    </ligand>
</feature>
<dbReference type="Pfam" id="PF03309">
    <property type="entry name" value="Pan_kinase"/>
    <property type="match status" value="1"/>
</dbReference>
<dbReference type="EMBL" id="RJUF01000173">
    <property type="protein sequence ID" value="MCP9764461.1"/>
    <property type="molecule type" value="Genomic_DNA"/>
</dbReference>
<keyword evidence="8 16" id="KW-0808">Transferase</keyword>
<protein>
    <recommendedName>
        <fullName evidence="15 16">Type III pantothenate kinase</fullName>
        <ecNumber evidence="6 16">2.7.1.33</ecNumber>
    </recommendedName>
    <alternativeName>
        <fullName evidence="16">PanK-III</fullName>
    </alternativeName>
    <alternativeName>
        <fullName evidence="16">Pantothenic acid kinase</fullName>
    </alternativeName>
</protein>
<comment type="cofactor">
    <cofactor evidence="2">
        <name>K(+)</name>
        <dbReference type="ChEBI" id="CHEBI:29103"/>
    </cofactor>
</comment>
<dbReference type="GO" id="GO:0015937">
    <property type="term" value="P:coenzyme A biosynthetic process"/>
    <property type="evidence" value="ECO:0007669"/>
    <property type="project" value="UniProtKB-UniRule"/>
</dbReference>
<evidence type="ECO:0000256" key="4">
    <source>
        <dbReference type="ARBA" id="ARBA00005225"/>
    </source>
</evidence>
<evidence type="ECO:0000313" key="18">
    <source>
        <dbReference type="Proteomes" id="UP001204144"/>
    </source>
</evidence>
<dbReference type="GO" id="GO:0004594">
    <property type="term" value="F:pantothenate kinase activity"/>
    <property type="evidence" value="ECO:0007669"/>
    <property type="project" value="UniProtKB-UniRule"/>
</dbReference>
<evidence type="ECO:0000256" key="6">
    <source>
        <dbReference type="ARBA" id="ARBA00012102"/>
    </source>
</evidence>
<dbReference type="InterPro" id="IPR004619">
    <property type="entry name" value="Type_III_PanK"/>
</dbReference>